<comment type="subcellular location">
    <subcellularLocation>
        <location evidence="1">Cell membrane</location>
        <topology evidence="1">Peripheral membrane protein</topology>
    </subcellularLocation>
</comment>
<gene>
    <name evidence="10" type="ORF">D7D94_10360</name>
</gene>
<keyword evidence="8" id="KW-0046">Antibiotic resistance</keyword>
<feature type="domain" description="ABC transporter" evidence="9">
    <location>
        <begin position="21"/>
        <end position="246"/>
    </location>
</feature>
<accession>A0A6I6EA63</accession>
<sequence>MKTLEKTGQAMRPHDEGAPVIAVDGLVKTYDGFRAVAGIDLEVARGEIFGLLGPNGAGKTTTIDLLVGLRTPTEGTVRVLGLDPSADRAEFTARVAVQPQEASLFESLTVAETLRLFASFHAGPRPVEEIAHSIGLDEQAGVRVKKLSGGQRRRLLLGVAIIGDPEVVVLDEPSAGLDPAARQALWSLIASLRERGTTVLITTHHMDEATVLCDRVAIVVDGAVVALGAPDELIRQRSQQRSVSFTVPDGASLENLRRRPSVVSVEAVSTATGDRITVVTSDSDALLVDLPALGLHARDLTIAAQTLEDVFLALAETSDYDSRSDRGKKRKGRSSR</sequence>
<dbReference type="GO" id="GO:0005524">
    <property type="term" value="F:ATP binding"/>
    <property type="evidence" value="ECO:0007669"/>
    <property type="project" value="UniProtKB-KW"/>
</dbReference>
<reference evidence="10 11" key="1">
    <citation type="submission" date="2018-09" db="EMBL/GenBank/DDBJ databases">
        <title>Whole genome sequencing of Microbacterium oryzae strain MB-10T.</title>
        <authorList>
            <person name="Das S.K."/>
        </authorList>
    </citation>
    <scope>NUCLEOTIDE SEQUENCE [LARGE SCALE GENOMIC DNA]</scope>
    <source>
        <strain evidence="10 11">MB-10</strain>
    </source>
</reference>
<dbReference type="PANTHER" id="PTHR42711:SF17">
    <property type="entry name" value="ABC TRANSPORTER ATP-BINDING PROTEIN"/>
    <property type="match status" value="1"/>
</dbReference>
<dbReference type="Pfam" id="PF00005">
    <property type="entry name" value="ABC_tran"/>
    <property type="match status" value="1"/>
</dbReference>
<evidence type="ECO:0000256" key="5">
    <source>
        <dbReference type="ARBA" id="ARBA00022840"/>
    </source>
</evidence>
<dbReference type="InterPro" id="IPR027417">
    <property type="entry name" value="P-loop_NTPase"/>
</dbReference>
<dbReference type="AlphaFoldDB" id="A0A6I6EA63"/>
<dbReference type="GO" id="GO:0005886">
    <property type="term" value="C:plasma membrane"/>
    <property type="evidence" value="ECO:0007669"/>
    <property type="project" value="UniProtKB-SubCell"/>
</dbReference>
<keyword evidence="11" id="KW-1185">Reference proteome</keyword>
<name>A0A6I6EA63_9MICO</name>
<dbReference type="RefSeq" id="WP_156242534.1">
    <property type="nucleotide sequence ID" value="NZ_BAAAZL010000004.1"/>
</dbReference>
<evidence type="ECO:0000256" key="1">
    <source>
        <dbReference type="ARBA" id="ARBA00004202"/>
    </source>
</evidence>
<dbReference type="GO" id="GO:0016887">
    <property type="term" value="F:ATP hydrolysis activity"/>
    <property type="evidence" value="ECO:0007669"/>
    <property type="project" value="InterPro"/>
</dbReference>
<dbReference type="PROSITE" id="PS00211">
    <property type="entry name" value="ABC_TRANSPORTER_1"/>
    <property type="match status" value="1"/>
</dbReference>
<keyword evidence="2" id="KW-0813">Transport</keyword>
<organism evidence="10 11">
    <name type="scientific">Microbacterium oryzae</name>
    <dbReference type="NCBI Taxonomy" id="743009"/>
    <lineage>
        <taxon>Bacteria</taxon>
        <taxon>Bacillati</taxon>
        <taxon>Actinomycetota</taxon>
        <taxon>Actinomycetes</taxon>
        <taxon>Micrococcales</taxon>
        <taxon>Microbacteriaceae</taxon>
        <taxon>Microbacterium</taxon>
    </lineage>
</organism>
<dbReference type="Gene3D" id="3.40.50.300">
    <property type="entry name" value="P-loop containing nucleotide triphosphate hydrolases"/>
    <property type="match status" value="1"/>
</dbReference>
<dbReference type="FunFam" id="3.40.50.300:FF:000589">
    <property type="entry name" value="ABC transporter, ATP-binding subunit"/>
    <property type="match status" value="1"/>
</dbReference>
<protein>
    <submittedName>
        <fullName evidence="10">ABC transporter ATP-binding protein</fullName>
    </submittedName>
</protein>
<evidence type="ECO:0000313" key="10">
    <source>
        <dbReference type="EMBL" id="QGU28028.1"/>
    </source>
</evidence>
<evidence type="ECO:0000256" key="4">
    <source>
        <dbReference type="ARBA" id="ARBA00022741"/>
    </source>
</evidence>
<keyword evidence="4" id="KW-0547">Nucleotide-binding</keyword>
<dbReference type="SMART" id="SM00382">
    <property type="entry name" value="AAA"/>
    <property type="match status" value="1"/>
</dbReference>
<dbReference type="InterPro" id="IPR017871">
    <property type="entry name" value="ABC_transporter-like_CS"/>
</dbReference>
<dbReference type="GO" id="GO:0046677">
    <property type="term" value="P:response to antibiotic"/>
    <property type="evidence" value="ECO:0007669"/>
    <property type="project" value="UniProtKB-KW"/>
</dbReference>
<evidence type="ECO:0000256" key="6">
    <source>
        <dbReference type="ARBA" id="ARBA00022967"/>
    </source>
</evidence>
<keyword evidence="5 10" id="KW-0067">ATP-binding</keyword>
<keyword evidence="7" id="KW-0472">Membrane</keyword>
<dbReference type="EMBL" id="CP032550">
    <property type="protein sequence ID" value="QGU28028.1"/>
    <property type="molecule type" value="Genomic_DNA"/>
</dbReference>
<evidence type="ECO:0000313" key="11">
    <source>
        <dbReference type="Proteomes" id="UP000422989"/>
    </source>
</evidence>
<dbReference type="SUPFAM" id="SSF52540">
    <property type="entry name" value="P-loop containing nucleoside triphosphate hydrolases"/>
    <property type="match status" value="1"/>
</dbReference>
<evidence type="ECO:0000256" key="7">
    <source>
        <dbReference type="ARBA" id="ARBA00023136"/>
    </source>
</evidence>
<keyword evidence="6" id="KW-1278">Translocase</keyword>
<dbReference type="PROSITE" id="PS50893">
    <property type="entry name" value="ABC_TRANSPORTER_2"/>
    <property type="match status" value="1"/>
</dbReference>
<proteinExistence type="predicted"/>
<evidence type="ECO:0000259" key="9">
    <source>
        <dbReference type="PROSITE" id="PS50893"/>
    </source>
</evidence>
<dbReference type="Proteomes" id="UP000422989">
    <property type="component" value="Chromosome"/>
</dbReference>
<dbReference type="CDD" id="cd03263">
    <property type="entry name" value="ABC_subfamily_A"/>
    <property type="match status" value="1"/>
</dbReference>
<evidence type="ECO:0000256" key="3">
    <source>
        <dbReference type="ARBA" id="ARBA00022475"/>
    </source>
</evidence>
<dbReference type="KEGG" id="moj:D7D94_10360"/>
<dbReference type="PANTHER" id="PTHR42711">
    <property type="entry name" value="ABC TRANSPORTER ATP-BINDING PROTEIN"/>
    <property type="match status" value="1"/>
</dbReference>
<keyword evidence="3" id="KW-1003">Cell membrane</keyword>
<dbReference type="InterPro" id="IPR050763">
    <property type="entry name" value="ABC_transporter_ATP-binding"/>
</dbReference>
<evidence type="ECO:0000256" key="8">
    <source>
        <dbReference type="ARBA" id="ARBA00023251"/>
    </source>
</evidence>
<dbReference type="OrthoDB" id="9804819at2"/>
<dbReference type="InterPro" id="IPR003439">
    <property type="entry name" value="ABC_transporter-like_ATP-bd"/>
</dbReference>
<dbReference type="InterPro" id="IPR003593">
    <property type="entry name" value="AAA+_ATPase"/>
</dbReference>
<evidence type="ECO:0000256" key="2">
    <source>
        <dbReference type="ARBA" id="ARBA00022448"/>
    </source>
</evidence>